<gene>
    <name evidence="2" type="ORF">GT755_35995</name>
</gene>
<evidence type="ECO:0000313" key="3">
    <source>
        <dbReference type="Proteomes" id="UP000479526"/>
    </source>
</evidence>
<dbReference type="EMBL" id="WXEW01000013">
    <property type="protein sequence ID" value="NAS27056.1"/>
    <property type="molecule type" value="Genomic_DNA"/>
</dbReference>
<comment type="caution">
    <text evidence="2">The sequence shown here is derived from an EMBL/GenBank/DDBJ whole genome shotgun (WGS) entry which is preliminary data.</text>
</comment>
<reference evidence="2 3" key="1">
    <citation type="submission" date="2020-01" db="EMBL/GenBank/DDBJ databases">
        <title>Herbidospora sp. NEAU-GS84 nov., a novel actinomycete isolated from soil.</title>
        <authorList>
            <person name="Han L."/>
        </authorList>
    </citation>
    <scope>NUCLEOTIDE SEQUENCE [LARGE SCALE GENOMIC DNA]</scope>
    <source>
        <strain evidence="2 3">NEAU-GS84</strain>
    </source>
</reference>
<name>A0A7C9NT14_9ACTN</name>
<dbReference type="Proteomes" id="UP000479526">
    <property type="component" value="Unassembled WGS sequence"/>
</dbReference>
<accession>A0A7C9NT14</accession>
<dbReference type="Pfam" id="PF17227">
    <property type="entry name" value="DUF5302"/>
    <property type="match status" value="1"/>
</dbReference>
<protein>
    <recommendedName>
        <fullName evidence="4">DUF5302 domain-containing protein</fullName>
    </recommendedName>
</protein>
<keyword evidence="3" id="KW-1185">Reference proteome</keyword>
<feature type="compositionally biased region" description="Basic and acidic residues" evidence="1">
    <location>
        <begin position="30"/>
        <end position="52"/>
    </location>
</feature>
<feature type="region of interest" description="Disordered" evidence="1">
    <location>
        <begin position="1"/>
        <end position="80"/>
    </location>
</feature>
<evidence type="ECO:0008006" key="4">
    <source>
        <dbReference type="Google" id="ProtNLM"/>
    </source>
</evidence>
<dbReference type="RefSeq" id="WP_161484021.1">
    <property type="nucleotide sequence ID" value="NZ_WXEW01000013.1"/>
</dbReference>
<dbReference type="InterPro" id="IPR035172">
    <property type="entry name" value="DUF5302"/>
</dbReference>
<feature type="compositionally biased region" description="Acidic residues" evidence="1">
    <location>
        <begin position="13"/>
        <end position="29"/>
    </location>
</feature>
<proteinExistence type="predicted"/>
<sequence length="80" mass="8590">MSDSTPDSAVEAEPTDESTDGVAEEASAEDELKRKFREALDRKRQAQSDRNGKGARGSSKIHGTHEAAGGKRSFRRKSGG</sequence>
<dbReference type="AlphaFoldDB" id="A0A7C9NT14"/>
<evidence type="ECO:0000256" key="1">
    <source>
        <dbReference type="SAM" id="MobiDB-lite"/>
    </source>
</evidence>
<organism evidence="2 3">
    <name type="scientific">Herbidospora solisilvae</name>
    <dbReference type="NCBI Taxonomy" id="2696284"/>
    <lineage>
        <taxon>Bacteria</taxon>
        <taxon>Bacillati</taxon>
        <taxon>Actinomycetota</taxon>
        <taxon>Actinomycetes</taxon>
        <taxon>Streptosporangiales</taxon>
        <taxon>Streptosporangiaceae</taxon>
        <taxon>Herbidospora</taxon>
    </lineage>
</organism>
<evidence type="ECO:0000313" key="2">
    <source>
        <dbReference type="EMBL" id="NAS27056.1"/>
    </source>
</evidence>